<reference evidence="9" key="1">
    <citation type="submission" date="2022-07" db="EMBL/GenBank/DDBJ databases">
        <authorList>
            <person name="Macas J."/>
            <person name="Novak P."/>
            <person name="Neumann P."/>
        </authorList>
    </citation>
    <scope>NUCLEOTIDE SEQUENCE</scope>
</reference>
<dbReference type="Gene3D" id="3.40.30.10">
    <property type="entry name" value="Glutaredoxin"/>
    <property type="match status" value="1"/>
</dbReference>
<dbReference type="Gene3D" id="1.20.1050.10">
    <property type="match status" value="1"/>
</dbReference>
<feature type="chain" id="PRO_5040490930" description="glutathione transferase" evidence="6">
    <location>
        <begin position="21"/>
        <end position="219"/>
    </location>
</feature>
<dbReference type="CDD" id="cd03053">
    <property type="entry name" value="GST_N_Phi"/>
    <property type="match status" value="1"/>
</dbReference>
<accession>A0A9P1E533</accession>
<dbReference type="InterPro" id="IPR004046">
    <property type="entry name" value="GST_C"/>
</dbReference>
<evidence type="ECO:0000256" key="3">
    <source>
        <dbReference type="ARBA" id="ARBA00022679"/>
    </source>
</evidence>
<feature type="domain" description="GST N-terminal" evidence="7">
    <location>
        <begin position="1"/>
        <end position="82"/>
    </location>
</feature>
<feature type="signal peptide" evidence="6">
    <location>
        <begin position="1"/>
        <end position="20"/>
    </location>
</feature>
<comment type="similarity">
    <text evidence="1">Belongs to the GST superfamily. Phi family.</text>
</comment>
<protein>
    <recommendedName>
        <fullName evidence="2">glutathione transferase</fullName>
        <ecNumber evidence="2">2.5.1.18</ecNumber>
    </recommendedName>
    <alternativeName>
        <fullName evidence="5">GST class-phi</fullName>
    </alternativeName>
</protein>
<dbReference type="Proteomes" id="UP001152484">
    <property type="component" value="Unassembled WGS sequence"/>
</dbReference>
<proteinExistence type="inferred from homology"/>
<dbReference type="SFLD" id="SFLDS00019">
    <property type="entry name" value="Glutathione_Transferase_(cytos"/>
    <property type="match status" value="1"/>
</dbReference>
<keyword evidence="3" id="KW-0808">Transferase</keyword>
<dbReference type="GO" id="GO:0009407">
    <property type="term" value="P:toxin catabolic process"/>
    <property type="evidence" value="ECO:0007669"/>
    <property type="project" value="UniProtKB-ARBA"/>
</dbReference>
<dbReference type="InterPro" id="IPR036249">
    <property type="entry name" value="Thioredoxin-like_sf"/>
</dbReference>
<comment type="catalytic activity">
    <reaction evidence="4">
        <text>RX + glutathione = an S-substituted glutathione + a halide anion + H(+)</text>
        <dbReference type="Rhea" id="RHEA:16437"/>
        <dbReference type="ChEBI" id="CHEBI:15378"/>
        <dbReference type="ChEBI" id="CHEBI:16042"/>
        <dbReference type="ChEBI" id="CHEBI:17792"/>
        <dbReference type="ChEBI" id="CHEBI:57925"/>
        <dbReference type="ChEBI" id="CHEBI:90779"/>
        <dbReference type="EC" id="2.5.1.18"/>
    </reaction>
</comment>
<dbReference type="CDD" id="cd03187">
    <property type="entry name" value="GST_C_Phi"/>
    <property type="match status" value="1"/>
</dbReference>
<evidence type="ECO:0000256" key="5">
    <source>
        <dbReference type="ARBA" id="ARBA00081070"/>
    </source>
</evidence>
<evidence type="ECO:0000256" key="2">
    <source>
        <dbReference type="ARBA" id="ARBA00012452"/>
    </source>
</evidence>
<dbReference type="AlphaFoldDB" id="A0A9P1E533"/>
<dbReference type="PANTHER" id="PTHR43900:SF27">
    <property type="entry name" value="GLUTATHIONE S-TRANSFERASE-LIKE"/>
    <property type="match status" value="1"/>
</dbReference>
<organism evidence="9 10">
    <name type="scientific">Cuscuta europaea</name>
    <name type="common">European dodder</name>
    <dbReference type="NCBI Taxonomy" id="41803"/>
    <lineage>
        <taxon>Eukaryota</taxon>
        <taxon>Viridiplantae</taxon>
        <taxon>Streptophyta</taxon>
        <taxon>Embryophyta</taxon>
        <taxon>Tracheophyta</taxon>
        <taxon>Spermatophyta</taxon>
        <taxon>Magnoliopsida</taxon>
        <taxon>eudicotyledons</taxon>
        <taxon>Gunneridae</taxon>
        <taxon>Pentapetalae</taxon>
        <taxon>asterids</taxon>
        <taxon>lamiids</taxon>
        <taxon>Solanales</taxon>
        <taxon>Convolvulaceae</taxon>
        <taxon>Cuscuteae</taxon>
        <taxon>Cuscuta</taxon>
        <taxon>Cuscuta subgen. Cuscuta</taxon>
    </lineage>
</organism>
<dbReference type="GO" id="GO:0006749">
    <property type="term" value="P:glutathione metabolic process"/>
    <property type="evidence" value="ECO:0007669"/>
    <property type="project" value="TreeGrafter"/>
</dbReference>
<dbReference type="InterPro" id="IPR040079">
    <property type="entry name" value="Glutathione_S-Trfase"/>
</dbReference>
<evidence type="ECO:0000256" key="4">
    <source>
        <dbReference type="ARBA" id="ARBA00047960"/>
    </source>
</evidence>
<dbReference type="EMBL" id="CAMAPE010000013">
    <property type="protein sequence ID" value="CAH9080767.1"/>
    <property type="molecule type" value="Genomic_DNA"/>
</dbReference>
<dbReference type="InterPro" id="IPR034347">
    <property type="entry name" value="GST_Phi_C"/>
</dbReference>
<evidence type="ECO:0000256" key="6">
    <source>
        <dbReference type="SAM" id="SignalP"/>
    </source>
</evidence>
<evidence type="ECO:0000259" key="7">
    <source>
        <dbReference type="PROSITE" id="PS50404"/>
    </source>
</evidence>
<dbReference type="OrthoDB" id="422574at2759"/>
<dbReference type="InterPro" id="IPR010987">
    <property type="entry name" value="Glutathione-S-Trfase_C-like"/>
</dbReference>
<evidence type="ECO:0000313" key="10">
    <source>
        <dbReference type="Proteomes" id="UP001152484"/>
    </source>
</evidence>
<sequence length="219" mass="24779">MALKVHGILLSPALLKVIACLEEKELDYELVSINFSAGEHKKQPFLRLNPFGQVPAIEDGDLILFESRAITQYISHTYIDRGSHIVPLDHKEKAIMSVWIEVEAHQFDVAACELHYELIIRPMLGMVINDVAVAPHKETLTKVLDIYEERLKVSQYLAGDSFTLADLYHTPLVHSLMGTKVKILFKARPHVAAWVSNLLSRPAWSKVQDMIEQDINKAC</sequence>
<dbReference type="FunFam" id="3.40.30.10:FF:000016">
    <property type="entry name" value="Glutathione S-transferase F2"/>
    <property type="match status" value="1"/>
</dbReference>
<evidence type="ECO:0000259" key="8">
    <source>
        <dbReference type="PROSITE" id="PS50405"/>
    </source>
</evidence>
<feature type="domain" description="GST C-terminal" evidence="8">
    <location>
        <begin position="89"/>
        <end position="218"/>
    </location>
</feature>
<dbReference type="SFLD" id="SFLDG00358">
    <property type="entry name" value="Main_(cytGST)"/>
    <property type="match status" value="1"/>
</dbReference>
<dbReference type="GO" id="GO:0005737">
    <property type="term" value="C:cytoplasm"/>
    <property type="evidence" value="ECO:0007669"/>
    <property type="project" value="TreeGrafter"/>
</dbReference>
<dbReference type="InterPro" id="IPR004045">
    <property type="entry name" value="Glutathione_S-Trfase_N"/>
</dbReference>
<dbReference type="PROSITE" id="PS50405">
    <property type="entry name" value="GST_CTER"/>
    <property type="match status" value="1"/>
</dbReference>
<dbReference type="PANTHER" id="PTHR43900">
    <property type="entry name" value="GLUTATHIONE S-TRANSFERASE RHO"/>
    <property type="match status" value="1"/>
</dbReference>
<dbReference type="Pfam" id="PF02798">
    <property type="entry name" value="GST_N"/>
    <property type="match status" value="1"/>
</dbReference>
<dbReference type="InterPro" id="IPR036282">
    <property type="entry name" value="Glutathione-S-Trfase_C_sf"/>
</dbReference>
<evidence type="ECO:0000313" key="9">
    <source>
        <dbReference type="EMBL" id="CAH9080767.1"/>
    </source>
</evidence>
<dbReference type="PROSITE" id="PS50404">
    <property type="entry name" value="GST_NTER"/>
    <property type="match status" value="1"/>
</dbReference>
<dbReference type="SUPFAM" id="SSF47616">
    <property type="entry name" value="GST C-terminal domain-like"/>
    <property type="match status" value="1"/>
</dbReference>
<keyword evidence="6" id="KW-0732">Signal</keyword>
<dbReference type="GO" id="GO:0043295">
    <property type="term" value="F:glutathione binding"/>
    <property type="evidence" value="ECO:0007669"/>
    <property type="project" value="TreeGrafter"/>
</dbReference>
<dbReference type="SUPFAM" id="SSF52833">
    <property type="entry name" value="Thioredoxin-like"/>
    <property type="match status" value="1"/>
</dbReference>
<dbReference type="EC" id="2.5.1.18" evidence="2"/>
<comment type="caution">
    <text evidence="9">The sequence shown here is derived from an EMBL/GenBank/DDBJ whole genome shotgun (WGS) entry which is preliminary data.</text>
</comment>
<keyword evidence="10" id="KW-1185">Reference proteome</keyword>
<name>A0A9P1E533_CUSEU</name>
<gene>
    <name evidence="9" type="ORF">CEURO_LOCUS7640</name>
</gene>
<evidence type="ECO:0000256" key="1">
    <source>
        <dbReference type="ARBA" id="ARBA00010128"/>
    </source>
</evidence>
<dbReference type="Pfam" id="PF00043">
    <property type="entry name" value="GST_C"/>
    <property type="match status" value="1"/>
</dbReference>
<dbReference type="SFLD" id="SFLDG01154">
    <property type="entry name" value="Main.5:_Phi-like"/>
    <property type="match status" value="1"/>
</dbReference>
<dbReference type="GO" id="GO:0004364">
    <property type="term" value="F:glutathione transferase activity"/>
    <property type="evidence" value="ECO:0007669"/>
    <property type="project" value="UniProtKB-EC"/>
</dbReference>
<dbReference type="FunFam" id="1.20.1050.10:FF:000004">
    <property type="entry name" value="Glutathione S-transferase F2"/>
    <property type="match status" value="1"/>
</dbReference>